<keyword evidence="1" id="KW-0812">Transmembrane</keyword>
<dbReference type="AlphaFoldDB" id="A0A1F7W952"/>
<dbReference type="STRING" id="1802421.A2318_04375"/>
<evidence type="ECO:0000313" key="2">
    <source>
        <dbReference type="EMBL" id="OGL99343.1"/>
    </source>
</evidence>
<protein>
    <submittedName>
        <fullName evidence="2">Uncharacterized protein</fullName>
    </submittedName>
</protein>
<evidence type="ECO:0000313" key="3">
    <source>
        <dbReference type="Proteomes" id="UP000177331"/>
    </source>
</evidence>
<comment type="caution">
    <text evidence="2">The sequence shown here is derived from an EMBL/GenBank/DDBJ whole genome shotgun (WGS) entry which is preliminary data.</text>
</comment>
<reference evidence="2 3" key="1">
    <citation type="journal article" date="2016" name="Nat. Commun.">
        <title>Thousands of microbial genomes shed light on interconnected biogeochemical processes in an aquifer system.</title>
        <authorList>
            <person name="Anantharaman K."/>
            <person name="Brown C.T."/>
            <person name="Hug L.A."/>
            <person name="Sharon I."/>
            <person name="Castelle C.J."/>
            <person name="Probst A.J."/>
            <person name="Thomas B.C."/>
            <person name="Singh A."/>
            <person name="Wilkins M.J."/>
            <person name="Karaoz U."/>
            <person name="Brodie E.L."/>
            <person name="Williams K.H."/>
            <person name="Hubbard S.S."/>
            <person name="Banfield J.F."/>
        </authorList>
    </citation>
    <scope>NUCLEOTIDE SEQUENCE [LARGE SCALE GENOMIC DNA]</scope>
</reference>
<keyword evidence="1" id="KW-1133">Transmembrane helix</keyword>
<sequence>MSPLLTAEEMSAQNGKLIMTDLGDFPKMRTEDLKAERKRWKWMRSQIFCTIFTLTTIKTFVYLILAIWTSMQNNSDSTKFLTNPFLITMFLCLGALYGLSYWGITIQNKIISIESVLWARWATSLPPDQVPAVYTYNEIRDPRFS</sequence>
<feature type="transmembrane region" description="Helical" evidence="1">
    <location>
        <begin position="80"/>
        <end position="104"/>
    </location>
</feature>
<dbReference type="Proteomes" id="UP000177331">
    <property type="component" value="Unassembled WGS sequence"/>
</dbReference>
<evidence type="ECO:0000256" key="1">
    <source>
        <dbReference type="SAM" id="Phobius"/>
    </source>
</evidence>
<name>A0A1F7W952_9BACT</name>
<accession>A0A1F7W952</accession>
<proteinExistence type="predicted"/>
<feature type="transmembrane region" description="Helical" evidence="1">
    <location>
        <begin position="47"/>
        <end position="68"/>
    </location>
</feature>
<organism evidence="2 3">
    <name type="scientific">Candidatus Uhrbacteria bacterium RIFOXYB2_FULL_45_11</name>
    <dbReference type="NCBI Taxonomy" id="1802421"/>
    <lineage>
        <taxon>Bacteria</taxon>
        <taxon>Candidatus Uhriibacteriota</taxon>
    </lineage>
</organism>
<gene>
    <name evidence="2" type="ORF">A2318_04375</name>
</gene>
<keyword evidence="1" id="KW-0472">Membrane</keyword>
<dbReference type="EMBL" id="MGFD01000011">
    <property type="protein sequence ID" value="OGL99343.1"/>
    <property type="molecule type" value="Genomic_DNA"/>
</dbReference>